<dbReference type="InterPro" id="IPR056238">
    <property type="entry name" value="YunG-like"/>
</dbReference>
<evidence type="ECO:0000313" key="2">
    <source>
        <dbReference type="Proteomes" id="UP000184278"/>
    </source>
</evidence>
<dbReference type="Proteomes" id="UP000184278">
    <property type="component" value="Unassembled WGS sequence"/>
</dbReference>
<dbReference type="InterPro" id="IPR011990">
    <property type="entry name" value="TPR-like_helical_dom_sf"/>
</dbReference>
<dbReference type="AlphaFoldDB" id="A0A1M5QK75"/>
<dbReference type="Pfam" id="PF24585">
    <property type="entry name" value="YunG"/>
    <property type="match status" value="1"/>
</dbReference>
<proteinExistence type="predicted"/>
<accession>A0A1M5QK75</accession>
<sequence length="206" mass="23353">MKREFKFYGWDKADVAPVNKEYELIADPKELYVLLTEVWCKETCAPRMRDNWTKENMTYGQCSITAFLAQDIFGGKVYGVPRPDGNFHCYNVVDDCVFDLTSEQFGDEVLSYEGNPEQSRDEHFAKAEKFERYQYLKAELDKKLLKLKQLKLIDGAARGNIDAAAGLAQGYFDGSFGEKNLAKAKKWASYAAKHGSAAAQELLSKI</sequence>
<dbReference type="EMBL" id="FQXK01000003">
    <property type="protein sequence ID" value="SHH14251.1"/>
    <property type="molecule type" value="Genomic_DNA"/>
</dbReference>
<dbReference type="RefSeq" id="WP_073384973.1">
    <property type="nucleotide sequence ID" value="NZ_FQXK01000003.1"/>
</dbReference>
<dbReference type="GeneID" id="89508911"/>
<evidence type="ECO:0000313" key="1">
    <source>
        <dbReference type="EMBL" id="SHH14251.1"/>
    </source>
</evidence>
<name>A0A1M5QK75_BUTFI</name>
<organism evidence="1 2">
    <name type="scientific">Butyrivibrio fibrisolvens DSM 3071</name>
    <dbReference type="NCBI Taxonomy" id="1121131"/>
    <lineage>
        <taxon>Bacteria</taxon>
        <taxon>Bacillati</taxon>
        <taxon>Bacillota</taxon>
        <taxon>Clostridia</taxon>
        <taxon>Lachnospirales</taxon>
        <taxon>Lachnospiraceae</taxon>
        <taxon>Butyrivibrio</taxon>
    </lineage>
</organism>
<reference evidence="2" key="1">
    <citation type="submission" date="2016-11" db="EMBL/GenBank/DDBJ databases">
        <authorList>
            <person name="Varghese N."/>
            <person name="Submissions S."/>
        </authorList>
    </citation>
    <scope>NUCLEOTIDE SEQUENCE [LARGE SCALE GENOMIC DNA]</scope>
    <source>
        <strain evidence="2">DSM 3071</strain>
    </source>
</reference>
<evidence type="ECO:0008006" key="3">
    <source>
        <dbReference type="Google" id="ProtNLM"/>
    </source>
</evidence>
<dbReference type="SUPFAM" id="SSF81901">
    <property type="entry name" value="HCP-like"/>
    <property type="match status" value="1"/>
</dbReference>
<protein>
    <recommendedName>
        <fullName evidence="3">Sel1 repeat-containing protein</fullName>
    </recommendedName>
</protein>
<dbReference type="Gene3D" id="1.25.40.10">
    <property type="entry name" value="Tetratricopeptide repeat domain"/>
    <property type="match status" value="1"/>
</dbReference>
<keyword evidence="2" id="KW-1185">Reference proteome</keyword>
<dbReference type="STRING" id="1121131.SAMN02745229_00341"/>
<gene>
    <name evidence="1" type="ORF">SAMN02745229_00341</name>
</gene>